<dbReference type="Gene3D" id="3.60.130.30">
    <property type="match status" value="1"/>
</dbReference>
<gene>
    <name evidence="2" type="ORF">KHLLAP_LOCUS9524</name>
</gene>
<feature type="region of interest" description="Disordered" evidence="1">
    <location>
        <begin position="533"/>
        <end position="562"/>
    </location>
</feature>
<proteinExistence type="predicted"/>
<dbReference type="AlphaFoldDB" id="A0AAI8VQ42"/>
<protein>
    <submittedName>
        <fullName evidence="2">Uu.00g140820.m01.CDS01</fullName>
    </submittedName>
</protein>
<organism evidence="2 3">
    <name type="scientific">Anthostomella pinea</name>
    <dbReference type="NCBI Taxonomy" id="933095"/>
    <lineage>
        <taxon>Eukaryota</taxon>
        <taxon>Fungi</taxon>
        <taxon>Dikarya</taxon>
        <taxon>Ascomycota</taxon>
        <taxon>Pezizomycotina</taxon>
        <taxon>Sordariomycetes</taxon>
        <taxon>Xylariomycetidae</taxon>
        <taxon>Xylariales</taxon>
        <taxon>Xylariaceae</taxon>
        <taxon>Anthostomella</taxon>
    </lineage>
</organism>
<evidence type="ECO:0000313" key="2">
    <source>
        <dbReference type="EMBL" id="CAJ2509056.1"/>
    </source>
</evidence>
<keyword evidence="3" id="KW-1185">Reference proteome</keyword>
<comment type="caution">
    <text evidence="2">The sequence shown here is derived from an EMBL/GenBank/DDBJ whole genome shotgun (WGS) entry which is preliminary data.</text>
</comment>
<accession>A0AAI8VQ42</accession>
<reference evidence="2" key="1">
    <citation type="submission" date="2023-10" db="EMBL/GenBank/DDBJ databases">
        <authorList>
            <person name="Hackl T."/>
        </authorList>
    </citation>
    <scope>NUCLEOTIDE SEQUENCE</scope>
</reference>
<name>A0AAI8VQ42_9PEZI</name>
<feature type="compositionally biased region" description="Basic and acidic residues" evidence="1">
    <location>
        <begin position="595"/>
        <end position="604"/>
    </location>
</feature>
<dbReference type="EMBL" id="CAUWAG010000012">
    <property type="protein sequence ID" value="CAJ2509056.1"/>
    <property type="molecule type" value="Genomic_DNA"/>
</dbReference>
<feature type="compositionally biased region" description="Basic and acidic residues" evidence="1">
    <location>
        <begin position="535"/>
        <end position="557"/>
    </location>
</feature>
<evidence type="ECO:0000256" key="1">
    <source>
        <dbReference type="SAM" id="MobiDB-lite"/>
    </source>
</evidence>
<dbReference type="Proteomes" id="UP001295740">
    <property type="component" value="Unassembled WGS sequence"/>
</dbReference>
<evidence type="ECO:0000313" key="3">
    <source>
        <dbReference type="Proteomes" id="UP001295740"/>
    </source>
</evidence>
<sequence>MASTAVPIVQYGVENKNIPGDPTCWKMKECGNICHWADQSRREDFPPFGNTDFEMSDDPRIASIRQFLSNLANIENMMHEHGTVIRDTAKEFIIDSVVNTFGVRLIKLHDVSFKDKASYKKAARSKQVEKLSKAKMADKEPPMGCIVEDFLMAQRLSRGEAPTMPMHRPSTENPQGAENCKKWYSEMRRESCRTFWVKTTRQERDSMRAGAQQPSADLIPLIQQIRNEDRSHTKDHFWSYQRDELAAEDPNIYEQVDKDIVIVLDKDNELLLCKFAGLFRLLFGEYEVSKLQEALRKWASLPALPIPETARHMVDDFIRDTKHPKMDLEKATTLEEVEQRQSCVAHYGTWAMKGHLNPDAVTLTPDTNLYYGRPRKLFQDYVFELMPTFKENVLGLGSEVVRFLLSAMAPDEYQECCDVFKGIPDVRKMKMSEPTFATLAVLGINTYTQRHVDNNDVEFVFAGLLALGNYTGANICFPQLGIEMPYQTGDAVILRGTEMEHFVRDWTGYRMFLLDTNHRPVRRYAHRVMGKLPPKPRDSWHPDRIKERLEGRKRERIPTSTTRSGLYSPCWVESASPEPEELYESDVHGAGYLGRYHDSDESSYERSGGSSDDDKGELLVPLPAASGDPMVLG</sequence>
<feature type="region of interest" description="Disordered" evidence="1">
    <location>
        <begin position="593"/>
        <end position="633"/>
    </location>
</feature>